<sequence length="159" mass="16357">MTALVAIAAVGGFSTFASAEPPSAPQPSEGMPYAVEDFNYPGADRIQATEGIKLKRGDGHILLAECDPQADQIRVLTVADAGAGRRGTYCFEATSTSGYLTLELPRVFALEAGENPISADLTAGGQTRTVDVPEGGFEPVGEGTVGGAQSVLVEIRVTG</sequence>
<evidence type="ECO:0008006" key="4">
    <source>
        <dbReference type="Google" id="ProtNLM"/>
    </source>
</evidence>
<dbReference type="RefSeq" id="WP_234318715.1">
    <property type="nucleotide sequence ID" value="NZ_JBHMDI010000021.1"/>
</dbReference>
<accession>A0ABV5L7C5</accession>
<evidence type="ECO:0000313" key="3">
    <source>
        <dbReference type="Proteomes" id="UP001589753"/>
    </source>
</evidence>
<organism evidence="2 3">
    <name type="scientific">Streptomyces heliomycini</name>
    <dbReference type="NCBI Taxonomy" id="284032"/>
    <lineage>
        <taxon>Bacteria</taxon>
        <taxon>Bacillati</taxon>
        <taxon>Actinomycetota</taxon>
        <taxon>Actinomycetes</taxon>
        <taxon>Kitasatosporales</taxon>
        <taxon>Streptomycetaceae</taxon>
        <taxon>Streptomyces</taxon>
    </lineage>
</organism>
<comment type="caution">
    <text evidence="2">The sequence shown here is derived from an EMBL/GenBank/DDBJ whole genome shotgun (WGS) entry which is preliminary data.</text>
</comment>
<protein>
    <recommendedName>
        <fullName evidence="4">Secreted protein</fullName>
    </recommendedName>
</protein>
<feature type="signal peptide" evidence="1">
    <location>
        <begin position="1"/>
        <end position="19"/>
    </location>
</feature>
<feature type="chain" id="PRO_5045690547" description="Secreted protein" evidence="1">
    <location>
        <begin position="20"/>
        <end position="159"/>
    </location>
</feature>
<evidence type="ECO:0000256" key="1">
    <source>
        <dbReference type="SAM" id="SignalP"/>
    </source>
</evidence>
<keyword evidence="1" id="KW-0732">Signal</keyword>
<evidence type="ECO:0000313" key="2">
    <source>
        <dbReference type="EMBL" id="MFB9348081.1"/>
    </source>
</evidence>
<name>A0ABV5L7C5_9ACTN</name>
<reference evidence="2 3" key="1">
    <citation type="submission" date="2024-09" db="EMBL/GenBank/DDBJ databases">
        <authorList>
            <person name="Sun Q."/>
            <person name="Mori K."/>
        </authorList>
    </citation>
    <scope>NUCLEOTIDE SEQUENCE [LARGE SCALE GENOMIC DNA]</scope>
    <source>
        <strain evidence="2 3">JCM 9767</strain>
    </source>
</reference>
<keyword evidence="3" id="KW-1185">Reference proteome</keyword>
<proteinExistence type="predicted"/>
<dbReference type="Proteomes" id="UP001589753">
    <property type="component" value="Unassembled WGS sequence"/>
</dbReference>
<dbReference type="EMBL" id="JBHMDI010000021">
    <property type="protein sequence ID" value="MFB9348081.1"/>
    <property type="molecule type" value="Genomic_DNA"/>
</dbReference>
<gene>
    <name evidence="2" type="ORF">ACFFUA_11510</name>
</gene>